<evidence type="ECO:0000256" key="1">
    <source>
        <dbReference type="ARBA" id="ARBA00022729"/>
    </source>
</evidence>
<evidence type="ECO:0000256" key="2">
    <source>
        <dbReference type="SAM" id="SignalP"/>
    </source>
</evidence>
<sequence length="522" mass="58796">MEVKIMKASSKIGLLMAAVGAMIGLAACGSQSDTSSSSKTLTLWSDQEIPATVVKSWKESPFHTQLAKQTKIKVNWQFPASGADFSQAFNLLITQKKLPDMIWHGFLGSADQMISDGVLMDLSKDLPKKAPHYWAFLKAHPEYMRAMKTDSGKIYMAGFFRETPQQTTFIGPEIRQDWLDANNLKMPTNIAEWENVFKVFHDKYNATLGFVPDWTFNPGFAGAFGAHAGLDPNSYIDGKKVKFAQTQPEWKNYIAWLHKMYAEGLIDKDFVTADGNSLQTKATTDKVGVIFNLQSVVSKLNTAAASNKSSAKWVGAPYPNQANGEKPTAIYMIDMYNTQGVGITTSISKDKLDAAYKWIDYPYTKEGQLYWNYGEKGVSWEMKDGKPTFTDKMTKGKYDLLTQTQLYTRNTGNGLGVQLLDMIRQRTDASSFNAGKTWYNGNKQVRQAMYPSAVSYTRQESKEIAQIMNTMGTYVKERAIKFITGELPMSQFDSFMTGLKKQGVDRYLKIQQDAYDRYLKRQ</sequence>
<dbReference type="PANTHER" id="PTHR43649:SF33">
    <property type="entry name" value="POLYGALACTURONAN_RHAMNOGALACTURONAN-BINDING PROTEIN YTCQ"/>
    <property type="match status" value="1"/>
</dbReference>
<dbReference type="EMBL" id="AZFW01000037">
    <property type="protein sequence ID" value="KRM28034.1"/>
    <property type="molecule type" value="Genomic_DNA"/>
</dbReference>
<evidence type="ECO:0000313" key="3">
    <source>
        <dbReference type="EMBL" id="KRM28034.1"/>
    </source>
</evidence>
<dbReference type="SUPFAM" id="SSF53850">
    <property type="entry name" value="Periplasmic binding protein-like II"/>
    <property type="match status" value="1"/>
</dbReference>
<reference evidence="3 4" key="1">
    <citation type="journal article" date="2015" name="Genome Announc.">
        <title>Expanding the biotechnology potential of lactobacilli through comparative genomics of 213 strains and associated genera.</title>
        <authorList>
            <person name="Sun Z."/>
            <person name="Harris H.M."/>
            <person name="McCann A."/>
            <person name="Guo C."/>
            <person name="Argimon S."/>
            <person name="Zhang W."/>
            <person name="Yang X."/>
            <person name="Jeffery I.B."/>
            <person name="Cooney J.C."/>
            <person name="Kagawa T.F."/>
            <person name="Liu W."/>
            <person name="Song Y."/>
            <person name="Salvetti E."/>
            <person name="Wrobel A."/>
            <person name="Rasinkangas P."/>
            <person name="Parkhill J."/>
            <person name="Rea M.C."/>
            <person name="O'Sullivan O."/>
            <person name="Ritari J."/>
            <person name="Douillard F.P."/>
            <person name="Paul Ross R."/>
            <person name="Yang R."/>
            <person name="Briner A.E."/>
            <person name="Felis G.E."/>
            <person name="de Vos W.M."/>
            <person name="Barrangou R."/>
            <person name="Klaenhammer T.R."/>
            <person name="Caufield P.W."/>
            <person name="Cui Y."/>
            <person name="Zhang H."/>
            <person name="O'Toole P.W."/>
        </authorList>
    </citation>
    <scope>NUCLEOTIDE SEQUENCE [LARGE SCALE GENOMIC DNA]</scope>
    <source>
        <strain evidence="3 4">DSM 16991</strain>
    </source>
</reference>
<dbReference type="InterPro" id="IPR050490">
    <property type="entry name" value="Bact_solute-bd_prot1"/>
</dbReference>
<dbReference type="PANTHER" id="PTHR43649">
    <property type="entry name" value="ARABINOSE-BINDING PROTEIN-RELATED"/>
    <property type="match status" value="1"/>
</dbReference>
<dbReference type="eggNOG" id="COG1653">
    <property type="taxonomic scope" value="Bacteria"/>
</dbReference>
<dbReference type="PATRIC" id="fig|1122147.4.peg.2197"/>
<dbReference type="Gene3D" id="3.40.190.10">
    <property type="entry name" value="Periplasmic binding protein-like II"/>
    <property type="match status" value="2"/>
</dbReference>
<gene>
    <name evidence="3" type="ORF">FC91_GL002124</name>
</gene>
<accession>A0A0R1XD93</accession>
<organism evidence="3 4">
    <name type="scientific">Schleiferilactobacillus harbinensis DSM 16991</name>
    <dbReference type="NCBI Taxonomy" id="1122147"/>
    <lineage>
        <taxon>Bacteria</taxon>
        <taxon>Bacillati</taxon>
        <taxon>Bacillota</taxon>
        <taxon>Bacilli</taxon>
        <taxon>Lactobacillales</taxon>
        <taxon>Lactobacillaceae</taxon>
        <taxon>Schleiferilactobacillus</taxon>
    </lineage>
</organism>
<feature type="signal peptide" evidence="2">
    <location>
        <begin position="1"/>
        <end position="26"/>
    </location>
</feature>
<dbReference type="AlphaFoldDB" id="A0A0R1XD93"/>
<evidence type="ECO:0000313" key="4">
    <source>
        <dbReference type="Proteomes" id="UP000050949"/>
    </source>
</evidence>
<comment type="caution">
    <text evidence="3">The sequence shown here is derived from an EMBL/GenBank/DDBJ whole genome shotgun (WGS) entry which is preliminary data.</text>
</comment>
<protein>
    <submittedName>
        <fullName evidence="3">Uncharacterized protein</fullName>
    </submittedName>
</protein>
<proteinExistence type="predicted"/>
<name>A0A0R1XD93_9LACO</name>
<feature type="chain" id="PRO_5039497145" evidence="2">
    <location>
        <begin position="27"/>
        <end position="522"/>
    </location>
</feature>
<keyword evidence="1 2" id="KW-0732">Signal</keyword>
<dbReference type="PROSITE" id="PS51257">
    <property type="entry name" value="PROKAR_LIPOPROTEIN"/>
    <property type="match status" value="1"/>
</dbReference>
<dbReference type="Proteomes" id="UP000050949">
    <property type="component" value="Unassembled WGS sequence"/>
</dbReference>